<feature type="compositionally biased region" description="Acidic residues" evidence="2">
    <location>
        <begin position="606"/>
        <end position="641"/>
    </location>
</feature>
<name>A0AAN6ZQN2_9PEZI</name>
<reference evidence="3" key="1">
    <citation type="journal article" date="2023" name="Mol. Phylogenet. Evol.">
        <title>Genome-scale phylogeny and comparative genomics of the fungal order Sordariales.</title>
        <authorList>
            <person name="Hensen N."/>
            <person name="Bonometti L."/>
            <person name="Westerberg I."/>
            <person name="Brannstrom I.O."/>
            <person name="Guillou S."/>
            <person name="Cros-Aarteil S."/>
            <person name="Calhoun S."/>
            <person name="Haridas S."/>
            <person name="Kuo A."/>
            <person name="Mondo S."/>
            <person name="Pangilinan J."/>
            <person name="Riley R."/>
            <person name="LaButti K."/>
            <person name="Andreopoulos B."/>
            <person name="Lipzen A."/>
            <person name="Chen C."/>
            <person name="Yan M."/>
            <person name="Daum C."/>
            <person name="Ng V."/>
            <person name="Clum A."/>
            <person name="Steindorff A."/>
            <person name="Ohm R.A."/>
            <person name="Martin F."/>
            <person name="Silar P."/>
            <person name="Natvig D.O."/>
            <person name="Lalanne C."/>
            <person name="Gautier V."/>
            <person name="Ament-Velasquez S.L."/>
            <person name="Kruys A."/>
            <person name="Hutchinson M.I."/>
            <person name="Powell A.J."/>
            <person name="Barry K."/>
            <person name="Miller A.N."/>
            <person name="Grigoriev I.V."/>
            <person name="Debuchy R."/>
            <person name="Gladieux P."/>
            <person name="Hiltunen Thoren M."/>
            <person name="Johannesson H."/>
        </authorList>
    </citation>
    <scope>NUCLEOTIDE SEQUENCE</scope>
    <source>
        <strain evidence="3">CBS 141.50</strain>
    </source>
</reference>
<evidence type="ECO:0000256" key="1">
    <source>
        <dbReference type="SAM" id="Coils"/>
    </source>
</evidence>
<dbReference type="RefSeq" id="XP_062639840.1">
    <property type="nucleotide sequence ID" value="XM_062785605.1"/>
</dbReference>
<feature type="compositionally biased region" description="Low complexity" evidence="2">
    <location>
        <begin position="173"/>
        <end position="200"/>
    </location>
</feature>
<keyword evidence="4" id="KW-1185">Reference proteome</keyword>
<feature type="compositionally biased region" description="Polar residues" evidence="2">
    <location>
        <begin position="425"/>
        <end position="441"/>
    </location>
</feature>
<dbReference type="AlphaFoldDB" id="A0AAN6ZQN2"/>
<dbReference type="Proteomes" id="UP001302676">
    <property type="component" value="Unassembled WGS sequence"/>
</dbReference>
<feature type="region of interest" description="Disordered" evidence="2">
    <location>
        <begin position="303"/>
        <end position="328"/>
    </location>
</feature>
<sequence length="916" mass="99446">MHDPDDDAPGSSDDWEFTPMSPSISSLSSFAPEEYSLPLHQHLAEPSTRYLPAQLSPPQTSPRRRQPPPSQHQQQSRIPTFNHGAQSESPSLDRFRQKQRTPPQKHPVRTPTAITTTHPPNGMSIPYLHTPPPTSPRRKPGNLLFANPSSVATRTTITSPSAPDAQLTPRGPTTATSSFSSSTTANSTTNTNHNTAATPGPTSPTKPPSHASFTSGSSNNNSLINININRSTSNLSRASTRSGAPLPGGLRLHMGTGTGVGVGLGSGLPVSPLPTPASASSWLHRGALPGPRFVSGVGVEERSGFSPLKAGSMDVLGGSDEDERRRSLDQSLNLSLSLSQGWSDLGAAQEAEEEGPGSSVGNEEGSSSVGNSQRNSWDSVATVREEPGRGHDYYDYEVEGSNTHIGDGSDGYMYKDRDYLLRQYATSPERSASSRGYTTDSRAYDLGESRGHTPNHLDRPQDSSSPTYADGWLKPEKTTGGVRFLEIQKEAASQHNIDVKDMQEPEPTGKWDRGLERILEETQETETAGDTLPPGRVMLMERLCDMVQKLSSVRVGGGMEADVIDVLNAKVEEMEDLLVLAEETAEAEAGADGSEGGEDDGREKEEVEEEGGEEEGGEEEGGEEEGREDDDTKAEAEAEELSEIKLPHQNDQPEGETEEAPKETETSANEPDSKEDDDETSPPLQLSPPDIRDLTTPLPWLTSTFKFSESLDVSPTRSNPELAAATNEALEAAKQAAQAQADMAERVAREAERLNGELVRVVKGLRARREESDHLHSLLINRAESAATRILDLEQEICDLEDDILSGESELRHLRLKLRAVEALCHDLLVPHSGTDPELIRCIDNWKADWVLVRDRMLARKRGRTERRARLCRKGCVISSLEERESRETETETMTSLGGLSMSVSMMGLGGTGPRH</sequence>
<feature type="region of interest" description="Disordered" evidence="2">
    <location>
        <begin position="425"/>
        <end position="475"/>
    </location>
</feature>
<evidence type="ECO:0000313" key="4">
    <source>
        <dbReference type="Proteomes" id="UP001302676"/>
    </source>
</evidence>
<comment type="caution">
    <text evidence="3">The sequence shown here is derived from an EMBL/GenBank/DDBJ whole genome shotgun (WGS) entry which is preliminary data.</text>
</comment>
<feature type="compositionally biased region" description="Basic and acidic residues" evidence="2">
    <location>
        <begin position="383"/>
        <end position="394"/>
    </location>
</feature>
<feature type="region of interest" description="Disordered" evidence="2">
    <location>
        <begin position="344"/>
        <end position="411"/>
    </location>
</feature>
<protein>
    <submittedName>
        <fullName evidence="3">Uncharacterized protein</fullName>
    </submittedName>
</protein>
<feature type="compositionally biased region" description="Polar residues" evidence="2">
    <location>
        <begin position="147"/>
        <end position="161"/>
    </location>
</feature>
<feature type="compositionally biased region" description="Low complexity" evidence="2">
    <location>
        <begin position="214"/>
        <end position="237"/>
    </location>
</feature>
<evidence type="ECO:0000313" key="3">
    <source>
        <dbReference type="EMBL" id="KAK4146469.1"/>
    </source>
</evidence>
<keyword evidence="1" id="KW-0175">Coiled coil</keyword>
<evidence type="ECO:0000256" key="2">
    <source>
        <dbReference type="SAM" id="MobiDB-lite"/>
    </source>
</evidence>
<accession>A0AAN6ZQN2</accession>
<feature type="region of interest" description="Disordered" evidence="2">
    <location>
        <begin position="585"/>
        <end position="697"/>
    </location>
</feature>
<gene>
    <name evidence="3" type="ORF">C8A04DRAFT_9734</name>
</gene>
<dbReference type="EMBL" id="MU853561">
    <property type="protein sequence ID" value="KAK4146469.1"/>
    <property type="molecule type" value="Genomic_DNA"/>
</dbReference>
<feature type="coiled-coil region" evidence="1">
    <location>
        <begin position="722"/>
        <end position="754"/>
    </location>
</feature>
<feature type="compositionally biased region" description="Low complexity" evidence="2">
    <location>
        <begin position="356"/>
        <end position="372"/>
    </location>
</feature>
<feature type="compositionally biased region" description="Basic and acidic residues" evidence="2">
    <location>
        <begin position="442"/>
        <end position="461"/>
    </location>
</feature>
<feature type="compositionally biased region" description="Acidic residues" evidence="2">
    <location>
        <begin position="1"/>
        <end position="16"/>
    </location>
</feature>
<feature type="region of interest" description="Disordered" evidence="2">
    <location>
        <begin position="1"/>
        <end position="252"/>
    </location>
</feature>
<dbReference type="GeneID" id="87822218"/>
<proteinExistence type="predicted"/>
<organism evidence="3 4">
    <name type="scientific">Dichotomopilus funicola</name>
    <dbReference type="NCBI Taxonomy" id="1934379"/>
    <lineage>
        <taxon>Eukaryota</taxon>
        <taxon>Fungi</taxon>
        <taxon>Dikarya</taxon>
        <taxon>Ascomycota</taxon>
        <taxon>Pezizomycotina</taxon>
        <taxon>Sordariomycetes</taxon>
        <taxon>Sordariomycetidae</taxon>
        <taxon>Sordariales</taxon>
        <taxon>Chaetomiaceae</taxon>
        <taxon>Dichotomopilus</taxon>
    </lineage>
</organism>
<reference evidence="3" key="2">
    <citation type="submission" date="2023-05" db="EMBL/GenBank/DDBJ databases">
        <authorList>
            <consortium name="Lawrence Berkeley National Laboratory"/>
            <person name="Steindorff A."/>
            <person name="Hensen N."/>
            <person name="Bonometti L."/>
            <person name="Westerberg I."/>
            <person name="Brannstrom I.O."/>
            <person name="Guillou S."/>
            <person name="Cros-Aarteil S."/>
            <person name="Calhoun S."/>
            <person name="Haridas S."/>
            <person name="Kuo A."/>
            <person name="Mondo S."/>
            <person name="Pangilinan J."/>
            <person name="Riley R."/>
            <person name="Labutti K."/>
            <person name="Andreopoulos B."/>
            <person name="Lipzen A."/>
            <person name="Chen C."/>
            <person name="Yanf M."/>
            <person name="Daum C."/>
            <person name="Ng V."/>
            <person name="Clum A."/>
            <person name="Ohm R."/>
            <person name="Martin F."/>
            <person name="Silar P."/>
            <person name="Natvig D."/>
            <person name="Lalanne C."/>
            <person name="Gautier V."/>
            <person name="Ament-Velasquez S.L."/>
            <person name="Kruys A."/>
            <person name="Hutchinson M.I."/>
            <person name="Powell A.J."/>
            <person name="Barry K."/>
            <person name="Miller A.N."/>
            <person name="Grigoriev I.V."/>
            <person name="Debuchy R."/>
            <person name="Gladieux P."/>
            <person name="Thoren M.H."/>
            <person name="Johannesson H."/>
        </authorList>
    </citation>
    <scope>NUCLEOTIDE SEQUENCE</scope>
    <source>
        <strain evidence="3">CBS 141.50</strain>
    </source>
</reference>